<gene>
    <name evidence="2" type="ORF">M595_5438</name>
</gene>
<organism evidence="2 3">
    <name type="scientific">Lyngbya aestuarii BL J</name>
    <dbReference type="NCBI Taxonomy" id="1348334"/>
    <lineage>
        <taxon>Bacteria</taxon>
        <taxon>Bacillati</taxon>
        <taxon>Cyanobacteriota</taxon>
        <taxon>Cyanophyceae</taxon>
        <taxon>Oscillatoriophycideae</taxon>
        <taxon>Oscillatoriales</taxon>
        <taxon>Microcoleaceae</taxon>
        <taxon>Lyngbya</taxon>
    </lineage>
</organism>
<reference evidence="2 3" key="1">
    <citation type="journal article" date="2013" name="Front. Microbiol.">
        <title>Comparative genomic analyses of the cyanobacterium, Lyngbya aestuarii BL J, a powerful hydrogen producer.</title>
        <authorList>
            <person name="Kothari A."/>
            <person name="Vaughn M."/>
            <person name="Garcia-Pichel F."/>
        </authorList>
    </citation>
    <scope>NUCLEOTIDE SEQUENCE [LARGE SCALE GENOMIC DNA]</scope>
    <source>
        <strain evidence="2 3">BL J</strain>
    </source>
</reference>
<dbReference type="AlphaFoldDB" id="U7QBN5"/>
<evidence type="ECO:0000313" key="3">
    <source>
        <dbReference type="Proteomes" id="UP000017127"/>
    </source>
</evidence>
<sequence>MSCPNRKLEFSTDKHRGHTGREISQGYPVNWSDAKFLA</sequence>
<evidence type="ECO:0000313" key="2">
    <source>
        <dbReference type="EMBL" id="ERT04612.1"/>
    </source>
</evidence>
<accession>U7QBN5</accession>
<feature type="compositionally biased region" description="Basic and acidic residues" evidence="1">
    <location>
        <begin position="1"/>
        <end position="14"/>
    </location>
</feature>
<dbReference type="EMBL" id="AUZM01000088">
    <property type="protein sequence ID" value="ERT04612.1"/>
    <property type="molecule type" value="Genomic_DNA"/>
</dbReference>
<feature type="region of interest" description="Disordered" evidence="1">
    <location>
        <begin position="1"/>
        <end position="24"/>
    </location>
</feature>
<protein>
    <submittedName>
        <fullName evidence="2">Uncharacterized protein</fullName>
    </submittedName>
</protein>
<name>U7QBN5_9CYAN</name>
<keyword evidence="3" id="KW-1185">Reference proteome</keyword>
<dbReference type="Proteomes" id="UP000017127">
    <property type="component" value="Unassembled WGS sequence"/>
</dbReference>
<evidence type="ECO:0000256" key="1">
    <source>
        <dbReference type="SAM" id="MobiDB-lite"/>
    </source>
</evidence>
<comment type="caution">
    <text evidence="2">The sequence shown here is derived from an EMBL/GenBank/DDBJ whole genome shotgun (WGS) entry which is preliminary data.</text>
</comment>
<proteinExistence type="predicted"/>